<sequence length="80" mass="9108">MRLRGRRLLSNGGSINPCNLSQSRHIKQDCERHRHHEPYSKSAYRVSPRFVNKMMILHRSSGSLKPATQGHPPGSKLSPH</sequence>
<gene>
    <name evidence="2" type="ORF">J2T09_004178</name>
</gene>
<feature type="region of interest" description="Disordered" evidence="1">
    <location>
        <begin position="1"/>
        <end position="20"/>
    </location>
</feature>
<accession>A0ABT9PY55</accession>
<feature type="region of interest" description="Disordered" evidence="1">
    <location>
        <begin position="58"/>
        <end position="80"/>
    </location>
</feature>
<comment type="caution">
    <text evidence="2">The sequence shown here is derived from an EMBL/GenBank/DDBJ whole genome shotgun (WGS) entry which is preliminary data.</text>
</comment>
<evidence type="ECO:0000313" key="2">
    <source>
        <dbReference type="EMBL" id="MDP9839402.1"/>
    </source>
</evidence>
<keyword evidence="3" id="KW-1185">Reference proteome</keyword>
<proteinExistence type="predicted"/>
<name>A0ABT9PY55_9HYPH</name>
<evidence type="ECO:0000313" key="3">
    <source>
        <dbReference type="Proteomes" id="UP001241472"/>
    </source>
</evidence>
<dbReference type="EMBL" id="JAUSRF010000015">
    <property type="protein sequence ID" value="MDP9839402.1"/>
    <property type="molecule type" value="Genomic_DNA"/>
</dbReference>
<dbReference type="Proteomes" id="UP001241472">
    <property type="component" value="Unassembled WGS sequence"/>
</dbReference>
<reference evidence="2 3" key="1">
    <citation type="submission" date="2023-07" db="EMBL/GenBank/DDBJ databases">
        <title>Sorghum-associated microbial communities from plants grown in Nebraska, USA.</title>
        <authorList>
            <person name="Schachtman D."/>
        </authorList>
    </citation>
    <scope>NUCLEOTIDE SEQUENCE [LARGE SCALE GENOMIC DNA]</scope>
    <source>
        <strain evidence="2 3">DS1307</strain>
    </source>
</reference>
<organism evidence="2 3">
    <name type="scientific">Neorhizobium huautlense</name>
    <dbReference type="NCBI Taxonomy" id="67774"/>
    <lineage>
        <taxon>Bacteria</taxon>
        <taxon>Pseudomonadati</taxon>
        <taxon>Pseudomonadota</taxon>
        <taxon>Alphaproteobacteria</taxon>
        <taxon>Hyphomicrobiales</taxon>
        <taxon>Rhizobiaceae</taxon>
        <taxon>Rhizobium/Agrobacterium group</taxon>
        <taxon>Neorhizobium</taxon>
    </lineage>
</organism>
<evidence type="ECO:0000256" key="1">
    <source>
        <dbReference type="SAM" id="MobiDB-lite"/>
    </source>
</evidence>
<protein>
    <submittedName>
        <fullName evidence="2">Uncharacterized protein</fullName>
    </submittedName>
</protein>
<feature type="non-terminal residue" evidence="2">
    <location>
        <position position="80"/>
    </location>
</feature>